<dbReference type="SUPFAM" id="SSF47459">
    <property type="entry name" value="HLH, helix-loop-helix DNA-binding domain"/>
    <property type="match status" value="1"/>
</dbReference>
<feature type="compositionally biased region" description="Polar residues" evidence="1">
    <location>
        <begin position="338"/>
        <end position="353"/>
    </location>
</feature>
<dbReference type="AlphaFoldDB" id="A0A2T4B5L9"/>
<dbReference type="Gene3D" id="4.10.280.10">
    <property type="entry name" value="Helix-loop-helix DNA-binding domain"/>
    <property type="match status" value="1"/>
</dbReference>
<reference evidence="4" key="1">
    <citation type="submission" date="2016-07" db="EMBL/GenBank/DDBJ databases">
        <title>Multiple horizontal gene transfer events from other fungi enriched the ability of initially mycotrophic Trichoderma (Ascomycota) to feed on dead plant biomass.</title>
        <authorList>
            <consortium name="DOE Joint Genome Institute"/>
            <person name="Atanasova L."/>
            <person name="Chenthamara K."/>
            <person name="Zhang J."/>
            <person name="Grujic M."/>
            <person name="Henrissat B."/>
            <person name="Kuo A."/>
            <person name="Aerts A."/>
            <person name="Salamov A."/>
            <person name="Lipzen A."/>
            <person name="Labutti K."/>
            <person name="Barry K."/>
            <person name="Miao Y."/>
            <person name="Rahimi M.J."/>
            <person name="Shen Q."/>
            <person name="Grigoriev I.V."/>
            <person name="Kubicek C.P."/>
            <person name="Druzhinina I.S."/>
        </authorList>
    </citation>
    <scope>NUCLEOTIDE SEQUENCE [LARGE SCALE GENOMIC DNA]</scope>
    <source>
        <strain evidence="4">TUCIM 6016</strain>
    </source>
</reference>
<dbReference type="SMART" id="SM00353">
    <property type="entry name" value="HLH"/>
    <property type="match status" value="1"/>
</dbReference>
<dbReference type="InterPro" id="IPR052099">
    <property type="entry name" value="Regulatory_TF_Diverse"/>
</dbReference>
<keyword evidence="4" id="KW-1185">Reference proteome</keyword>
<dbReference type="PANTHER" id="PTHR47336">
    <property type="entry name" value="TRANSCRIPTION FACTOR HMS1-RELATED"/>
    <property type="match status" value="1"/>
</dbReference>
<dbReference type="InterPro" id="IPR011598">
    <property type="entry name" value="bHLH_dom"/>
</dbReference>
<proteinExistence type="predicted"/>
<feature type="region of interest" description="Disordered" evidence="1">
    <location>
        <begin position="221"/>
        <end position="247"/>
    </location>
</feature>
<dbReference type="OrthoDB" id="2133190at2759"/>
<dbReference type="EMBL" id="KZ680216">
    <property type="protein sequence ID" value="PTB64590.1"/>
    <property type="molecule type" value="Genomic_DNA"/>
</dbReference>
<evidence type="ECO:0000256" key="1">
    <source>
        <dbReference type="SAM" id="MobiDB-lite"/>
    </source>
</evidence>
<evidence type="ECO:0000313" key="3">
    <source>
        <dbReference type="EMBL" id="PTB64590.1"/>
    </source>
</evidence>
<accession>A0A2T4B5L9</accession>
<organism evidence="3 4">
    <name type="scientific">Trichoderma citrinoviride</name>
    <dbReference type="NCBI Taxonomy" id="58853"/>
    <lineage>
        <taxon>Eukaryota</taxon>
        <taxon>Fungi</taxon>
        <taxon>Dikarya</taxon>
        <taxon>Ascomycota</taxon>
        <taxon>Pezizomycotina</taxon>
        <taxon>Sordariomycetes</taxon>
        <taxon>Hypocreomycetidae</taxon>
        <taxon>Hypocreales</taxon>
        <taxon>Hypocreaceae</taxon>
        <taxon>Trichoderma</taxon>
    </lineage>
</organism>
<dbReference type="GO" id="GO:0046983">
    <property type="term" value="F:protein dimerization activity"/>
    <property type="evidence" value="ECO:0007669"/>
    <property type="project" value="InterPro"/>
</dbReference>
<name>A0A2T4B5L9_9HYPO</name>
<dbReference type="PROSITE" id="PS50888">
    <property type="entry name" value="BHLH"/>
    <property type="match status" value="1"/>
</dbReference>
<evidence type="ECO:0000313" key="4">
    <source>
        <dbReference type="Proteomes" id="UP000241546"/>
    </source>
</evidence>
<feature type="region of interest" description="Disordered" evidence="1">
    <location>
        <begin position="338"/>
        <end position="392"/>
    </location>
</feature>
<dbReference type="RefSeq" id="XP_024747910.1">
    <property type="nucleotide sequence ID" value="XM_024891064.1"/>
</dbReference>
<feature type="compositionally biased region" description="Polar residues" evidence="1">
    <location>
        <begin position="24"/>
        <end position="42"/>
    </location>
</feature>
<feature type="compositionally biased region" description="Low complexity" evidence="1">
    <location>
        <begin position="70"/>
        <end position="80"/>
    </location>
</feature>
<sequence length="498" mass="54615">MEQALDYSPSSRPGPLVTLPERNLGSSTSAITPPSTVQRPAWTTSPLAPAMDMFSFTTAAPVSAVPSYAPAAGGSNSNSGGNSGGLGDMNFSQMPQYSGRNPLQSIISQSKEGPDAKRIKVESPHSALDSIDSWLQFDEEAEKFGSFEIDFSKQYNTANQARASTNMTPGLGSGLYANPTAPFREEDFLDDSAFDHSLSEDDEMFDNININDQLSKLGTLPSTEAQSSRSLFSTPSLGWEKPQQQGIQPSAVMADEIPRRMTNDSWDPIPQGTNYTLTPDERRRLLEIAMGPGRLATYVNPNRFNLGFGSSMQPSISQEFGFGFGGPKQGLSNMGMFQRNNSADTSASGLSQNRDLKHKQPKVETPPKMVPTKRPSTLSDTSSIGKEKVKSADRIAHNDVERKYRTNLKDKITELRNAVPALQQVAEGEQDAAQGIAKVSKVTTEYIHQLEQRNKDIMTEHKQLMRRLQAFEALLNNSMRVDIMPSHSMTLFDPRGFC</sequence>
<dbReference type="Pfam" id="PF00010">
    <property type="entry name" value="HLH"/>
    <property type="match status" value="1"/>
</dbReference>
<gene>
    <name evidence="3" type="ORF">BBK36DRAFT_1123536</name>
</gene>
<evidence type="ECO:0000259" key="2">
    <source>
        <dbReference type="PROSITE" id="PS50888"/>
    </source>
</evidence>
<feature type="region of interest" description="Disordered" evidence="1">
    <location>
        <begin position="1"/>
        <end position="42"/>
    </location>
</feature>
<feature type="compositionally biased region" description="Polar residues" evidence="1">
    <location>
        <begin position="90"/>
        <end position="101"/>
    </location>
</feature>
<protein>
    <recommendedName>
        <fullName evidence="2">BHLH domain-containing protein</fullName>
    </recommendedName>
</protein>
<dbReference type="InterPro" id="IPR036638">
    <property type="entry name" value="HLH_DNA-bd_sf"/>
</dbReference>
<dbReference type="Proteomes" id="UP000241546">
    <property type="component" value="Unassembled WGS sequence"/>
</dbReference>
<feature type="region of interest" description="Disordered" evidence="1">
    <location>
        <begin position="70"/>
        <end position="101"/>
    </location>
</feature>
<feature type="domain" description="BHLH" evidence="2">
    <location>
        <begin position="392"/>
        <end position="450"/>
    </location>
</feature>
<feature type="compositionally biased region" description="Polar residues" evidence="1">
    <location>
        <begin position="374"/>
        <end position="384"/>
    </location>
</feature>
<dbReference type="GeneID" id="36599182"/>
<dbReference type="PANTHER" id="PTHR47336:SF2">
    <property type="entry name" value="TRANSCRIPTION FACTOR HMS1-RELATED"/>
    <property type="match status" value="1"/>
</dbReference>